<gene>
    <name evidence="4" type="ORF">PaecuDRAFT_3062</name>
</gene>
<dbReference type="Gene3D" id="1.10.4030.10">
    <property type="entry name" value="Porin chaperone SurA, peptide-binding domain"/>
    <property type="match status" value="1"/>
</dbReference>
<feature type="signal peptide" evidence="2">
    <location>
        <begin position="1"/>
        <end position="26"/>
    </location>
</feature>
<dbReference type="STRING" id="717606.PaecuDRAFT_3062"/>
<dbReference type="PROSITE" id="PS50198">
    <property type="entry name" value="PPIC_PPIASE_2"/>
    <property type="match status" value="1"/>
</dbReference>
<dbReference type="InterPro" id="IPR000297">
    <property type="entry name" value="PPIase_PpiC"/>
</dbReference>
<feature type="chain" id="PRO_5003136278" evidence="2">
    <location>
        <begin position="27"/>
        <end position="362"/>
    </location>
</feature>
<protein>
    <submittedName>
        <fullName evidence="4">PpiC-type peptidyl-prolyl cis-trans isomerase</fullName>
    </submittedName>
</protein>
<evidence type="ECO:0000256" key="2">
    <source>
        <dbReference type="SAM" id="SignalP"/>
    </source>
</evidence>
<keyword evidence="1 4" id="KW-0413">Isomerase</keyword>
<dbReference type="InterPro" id="IPR012854">
    <property type="entry name" value="Cu_amine_oxidase-like_N"/>
</dbReference>
<dbReference type="PANTHER" id="PTHR47245">
    <property type="entry name" value="PEPTIDYLPROLYL ISOMERASE"/>
    <property type="match status" value="1"/>
</dbReference>
<dbReference type="OrthoDB" id="14196at2"/>
<dbReference type="PANTHER" id="PTHR47245:SF2">
    <property type="entry name" value="PEPTIDYL-PROLYL CIS-TRANS ISOMERASE HP_0175-RELATED"/>
    <property type="match status" value="1"/>
</dbReference>
<dbReference type="Proteomes" id="UP000005387">
    <property type="component" value="Unassembled WGS sequence"/>
</dbReference>
<dbReference type="SUPFAM" id="SSF54534">
    <property type="entry name" value="FKBP-like"/>
    <property type="match status" value="1"/>
</dbReference>
<dbReference type="eggNOG" id="COG0760">
    <property type="taxonomic scope" value="Bacteria"/>
</dbReference>
<dbReference type="SUPFAM" id="SSF55383">
    <property type="entry name" value="Copper amine oxidase, domain N"/>
    <property type="match status" value="1"/>
</dbReference>
<evidence type="ECO:0000313" key="5">
    <source>
        <dbReference type="Proteomes" id="UP000005387"/>
    </source>
</evidence>
<dbReference type="Pfam" id="PF13624">
    <property type="entry name" value="SurA_N_3"/>
    <property type="match status" value="1"/>
</dbReference>
<evidence type="ECO:0000259" key="3">
    <source>
        <dbReference type="PROSITE" id="PS50198"/>
    </source>
</evidence>
<dbReference type="Pfam" id="PF13616">
    <property type="entry name" value="Rotamase_3"/>
    <property type="match status" value="1"/>
</dbReference>
<dbReference type="Gene3D" id="3.30.457.10">
    <property type="entry name" value="Copper amine oxidase-like, N-terminal domain"/>
    <property type="match status" value="1"/>
</dbReference>
<proteinExistence type="predicted"/>
<keyword evidence="5" id="KW-1185">Reference proteome</keyword>
<name>E0IBM3_9BACL</name>
<dbReference type="Gene3D" id="3.10.50.40">
    <property type="match status" value="1"/>
</dbReference>
<organism evidence="4 5">
    <name type="scientific">Paenibacillus curdlanolyticus YK9</name>
    <dbReference type="NCBI Taxonomy" id="717606"/>
    <lineage>
        <taxon>Bacteria</taxon>
        <taxon>Bacillati</taxon>
        <taxon>Bacillota</taxon>
        <taxon>Bacilli</taxon>
        <taxon>Bacillales</taxon>
        <taxon>Paenibacillaceae</taxon>
        <taxon>Paenibacillus</taxon>
    </lineage>
</organism>
<dbReference type="GO" id="GO:0003755">
    <property type="term" value="F:peptidyl-prolyl cis-trans isomerase activity"/>
    <property type="evidence" value="ECO:0007669"/>
    <property type="project" value="UniProtKB-KW"/>
</dbReference>
<dbReference type="InterPro" id="IPR050245">
    <property type="entry name" value="PrsA_foldase"/>
</dbReference>
<keyword evidence="2" id="KW-0732">Signal</keyword>
<accession>E0IBM3</accession>
<dbReference type="Pfam" id="PF07833">
    <property type="entry name" value="Cu_amine_oxidN1"/>
    <property type="match status" value="1"/>
</dbReference>
<evidence type="ECO:0000256" key="1">
    <source>
        <dbReference type="PROSITE-ProRule" id="PRU00278"/>
    </source>
</evidence>
<dbReference type="RefSeq" id="WP_006039050.1">
    <property type="nucleotide sequence ID" value="NZ_AEDD01000008.1"/>
</dbReference>
<dbReference type="AlphaFoldDB" id="E0IBM3"/>
<feature type="domain" description="PpiC" evidence="3">
    <location>
        <begin position="224"/>
        <end position="314"/>
    </location>
</feature>
<reference evidence="4 5" key="1">
    <citation type="submission" date="2010-07" db="EMBL/GenBank/DDBJ databases">
        <title>The draft genome of Paenibacillus curdlanolyticus YK9.</title>
        <authorList>
            <consortium name="US DOE Joint Genome Institute (JGI-PGF)"/>
            <person name="Lucas S."/>
            <person name="Copeland A."/>
            <person name="Lapidus A."/>
            <person name="Cheng J.-F."/>
            <person name="Bruce D."/>
            <person name="Goodwin L."/>
            <person name="Pitluck S."/>
            <person name="Land M.L."/>
            <person name="Hauser L."/>
            <person name="Chang Y.-J."/>
            <person name="Jeffries C."/>
            <person name="Anderson I.J."/>
            <person name="Johnson E."/>
            <person name="Loganathan U."/>
            <person name="Mulhopadhyay B."/>
            <person name="Kyrpides N."/>
            <person name="Woyke T.J."/>
        </authorList>
    </citation>
    <scope>NUCLEOTIDE SEQUENCE [LARGE SCALE GENOMIC DNA]</scope>
    <source>
        <strain evidence="4 5">YK9</strain>
    </source>
</reference>
<dbReference type="EMBL" id="AEDD01000008">
    <property type="protein sequence ID" value="EFM10103.1"/>
    <property type="molecule type" value="Genomic_DNA"/>
</dbReference>
<evidence type="ECO:0000313" key="4">
    <source>
        <dbReference type="EMBL" id="EFM10103.1"/>
    </source>
</evidence>
<dbReference type="InterPro" id="IPR036582">
    <property type="entry name" value="Mao_N_sf"/>
</dbReference>
<keyword evidence="1" id="KW-0697">Rotamase</keyword>
<dbReference type="InterPro" id="IPR046357">
    <property type="entry name" value="PPIase_dom_sf"/>
</dbReference>
<sequence>MSTYTKKHLMASFLAGAVFFSGIGYASNPSNINVVFQPIKYYFEGVEKKTPDNQRGFIYNGTTYVPLRFVAESLGQQVRYDGAATSIYLNQKLEAVAGGANVAVVNGVRITERQLYEGLLGGGRGKTQLDNLIDTELVKQEADKKGIVVSDADIAAELAVMVRRIGSEEALNEALKQNQLTVEDLYPDLIQQVRLRKLLQSRIHITDQEVRDYYTENLEYITQPEQVRASHILVETKAEADIIVKELNNGGDFATIAKQKSLDTGSKNAGGDLGYFERGVMDQSFEDAAFSLKVGEISKPVKSEFGYHIILVTDHKAAVTPTFEEEKATIREMLTTEKIYELAATFIEGLRAQAKIENKLIK</sequence>
<dbReference type="eggNOG" id="COG2032">
    <property type="taxonomic scope" value="Bacteria"/>
</dbReference>